<evidence type="ECO:0000256" key="4">
    <source>
        <dbReference type="ARBA" id="ARBA00023004"/>
    </source>
</evidence>
<keyword evidence="4" id="KW-0408">Iron</keyword>
<feature type="non-terminal residue" evidence="8">
    <location>
        <position position="1"/>
    </location>
</feature>
<proteinExistence type="predicted"/>
<evidence type="ECO:0000259" key="7">
    <source>
        <dbReference type="PROSITE" id="PS51379"/>
    </source>
</evidence>
<comment type="subcellular location">
    <subcellularLocation>
        <location evidence="1">Cell envelope</location>
    </subcellularLocation>
</comment>
<evidence type="ECO:0000256" key="5">
    <source>
        <dbReference type="ARBA" id="ARBA00023014"/>
    </source>
</evidence>
<dbReference type="InterPro" id="IPR017896">
    <property type="entry name" value="4Fe4S_Fe-S-bd"/>
</dbReference>
<dbReference type="PANTHER" id="PTHR42827">
    <property type="entry name" value="IRON-SULFUR CLUSTER-BINDING PROTEIN-RELATED"/>
    <property type="match status" value="1"/>
</dbReference>
<dbReference type="GO" id="GO:0051536">
    <property type="term" value="F:iron-sulfur cluster binding"/>
    <property type="evidence" value="ECO:0007669"/>
    <property type="project" value="UniProtKB-KW"/>
</dbReference>
<dbReference type="SUPFAM" id="SSF54862">
    <property type="entry name" value="4Fe-4S ferredoxins"/>
    <property type="match status" value="1"/>
</dbReference>
<dbReference type="GO" id="GO:0030313">
    <property type="term" value="C:cell envelope"/>
    <property type="evidence" value="ECO:0007669"/>
    <property type="project" value="UniProtKB-SubCell"/>
</dbReference>
<comment type="caution">
    <text evidence="8">The sequence shown here is derived from an EMBL/GenBank/DDBJ whole genome shotgun (WGS) entry which is preliminary data.</text>
</comment>
<dbReference type="InterPro" id="IPR017900">
    <property type="entry name" value="4Fe4S_Fe_S_CS"/>
</dbReference>
<dbReference type="PROSITE" id="PS51379">
    <property type="entry name" value="4FE4S_FER_2"/>
    <property type="match status" value="1"/>
</dbReference>
<dbReference type="EMBL" id="BARS01031132">
    <property type="protein sequence ID" value="GAG28004.1"/>
    <property type="molecule type" value="Genomic_DNA"/>
</dbReference>
<feature type="domain" description="4Fe-4S ferredoxin-type" evidence="7">
    <location>
        <begin position="119"/>
        <end position="149"/>
    </location>
</feature>
<keyword evidence="3" id="KW-0732">Signal</keyword>
<keyword evidence="5" id="KW-0411">Iron-sulfur</keyword>
<name>X0WAR8_9ZZZZ</name>
<dbReference type="Pfam" id="PF12838">
    <property type="entry name" value="Fer4_7"/>
    <property type="match status" value="1"/>
</dbReference>
<dbReference type="NCBIfam" id="TIGR02486">
    <property type="entry name" value="RDH"/>
    <property type="match status" value="1"/>
</dbReference>
<evidence type="ECO:0000256" key="1">
    <source>
        <dbReference type="ARBA" id="ARBA00004196"/>
    </source>
</evidence>
<sequence>PELWGKPIELDHEFAVVFTLEMGYDQVQKAPDLPITEESALQYLRAATISVNLARYIRNLGYPARAHISDSNYQIILPPVAHDAGLGELSRMGYLISRKYGARVRLGSVTTDLPLVPDQPVVFGVQDFCAVCLKCAKNCPSAAISHDDKTTVRGVQKWHLNVEQCLWYWRLAGTDCGLCMRVCPYSHPPTFVHNVVRVGIRHSAFARRVSILGDDFFYGRSLRLNSP</sequence>
<protein>
    <submittedName>
        <fullName evidence="8">Putative reductive dehalogenase (RdhA)</fullName>
    </submittedName>
</protein>
<dbReference type="PANTHER" id="PTHR42827:SF1">
    <property type="entry name" value="IRON-SULFUR CLUSTER-BINDING PROTEIN"/>
    <property type="match status" value="1"/>
</dbReference>
<keyword evidence="2" id="KW-0479">Metal-binding</keyword>
<evidence type="ECO:0000256" key="6">
    <source>
        <dbReference type="ARBA" id="ARBA00023136"/>
    </source>
</evidence>
<evidence type="ECO:0000256" key="2">
    <source>
        <dbReference type="ARBA" id="ARBA00022723"/>
    </source>
</evidence>
<dbReference type="GO" id="GO:0046872">
    <property type="term" value="F:metal ion binding"/>
    <property type="evidence" value="ECO:0007669"/>
    <property type="project" value="UniProtKB-KW"/>
</dbReference>
<dbReference type="AlphaFoldDB" id="X0WAR8"/>
<organism evidence="8">
    <name type="scientific">marine sediment metagenome</name>
    <dbReference type="NCBI Taxonomy" id="412755"/>
    <lineage>
        <taxon>unclassified sequences</taxon>
        <taxon>metagenomes</taxon>
        <taxon>ecological metagenomes</taxon>
    </lineage>
</organism>
<reference evidence="8" key="1">
    <citation type="journal article" date="2014" name="Front. Microbiol.">
        <title>High frequency of phylogenetically diverse reductive dehalogenase-homologous genes in deep subseafloor sedimentary metagenomes.</title>
        <authorList>
            <person name="Kawai M."/>
            <person name="Futagami T."/>
            <person name="Toyoda A."/>
            <person name="Takaki Y."/>
            <person name="Nishi S."/>
            <person name="Hori S."/>
            <person name="Arai W."/>
            <person name="Tsubouchi T."/>
            <person name="Morono Y."/>
            <person name="Uchiyama I."/>
            <person name="Ito T."/>
            <person name="Fujiyama A."/>
            <person name="Inagaki F."/>
            <person name="Takami H."/>
        </authorList>
    </citation>
    <scope>NUCLEOTIDE SEQUENCE</scope>
    <source>
        <strain evidence="8">Expedition CK06-06</strain>
    </source>
</reference>
<gene>
    <name evidence="8" type="ORF">S01H1_48481</name>
</gene>
<keyword evidence="6" id="KW-0472">Membrane</keyword>
<accession>X0WAR8</accession>
<dbReference type="PROSITE" id="PS00198">
    <property type="entry name" value="4FE4S_FER_1"/>
    <property type="match status" value="1"/>
</dbReference>
<dbReference type="Gene3D" id="3.30.70.20">
    <property type="match status" value="1"/>
</dbReference>
<evidence type="ECO:0000256" key="3">
    <source>
        <dbReference type="ARBA" id="ARBA00022729"/>
    </source>
</evidence>
<evidence type="ECO:0000313" key="8">
    <source>
        <dbReference type="EMBL" id="GAG28004.1"/>
    </source>
</evidence>
<dbReference type="InterPro" id="IPR012832">
    <property type="entry name" value="RDH"/>
</dbReference>